<protein>
    <recommendedName>
        <fullName evidence="5">Lipoprotein</fullName>
    </recommendedName>
</protein>
<proteinExistence type="predicted"/>
<comment type="caution">
    <text evidence="3">The sequence shown here is derived from an EMBL/GenBank/DDBJ whole genome shotgun (WGS) entry which is preliminary data.</text>
</comment>
<feature type="chain" id="PRO_5046325192" description="Lipoprotein" evidence="2">
    <location>
        <begin position="19"/>
        <end position="108"/>
    </location>
</feature>
<evidence type="ECO:0008006" key="5">
    <source>
        <dbReference type="Google" id="ProtNLM"/>
    </source>
</evidence>
<evidence type="ECO:0000256" key="1">
    <source>
        <dbReference type="SAM" id="MobiDB-lite"/>
    </source>
</evidence>
<dbReference type="PROSITE" id="PS51257">
    <property type="entry name" value="PROKAR_LIPOPROTEIN"/>
    <property type="match status" value="1"/>
</dbReference>
<dbReference type="Proteomes" id="UP000787635">
    <property type="component" value="Unassembled WGS sequence"/>
</dbReference>
<dbReference type="RefSeq" id="WP_168033789.1">
    <property type="nucleotide sequence ID" value="NZ_JAAVNE010000037.1"/>
</dbReference>
<keyword evidence="2" id="KW-0732">Signal</keyword>
<gene>
    <name evidence="3" type="ORF">HEQ75_19475</name>
</gene>
<feature type="region of interest" description="Disordered" evidence="1">
    <location>
        <begin position="19"/>
        <end position="41"/>
    </location>
</feature>
<accession>A0ABX1E790</accession>
<feature type="compositionally biased region" description="Pro residues" evidence="1">
    <location>
        <begin position="20"/>
        <end position="34"/>
    </location>
</feature>
<dbReference type="EMBL" id="JAAVNE010000037">
    <property type="protein sequence ID" value="NKC33054.1"/>
    <property type="molecule type" value="Genomic_DNA"/>
</dbReference>
<dbReference type="Gene3D" id="3.30.10.10">
    <property type="entry name" value="Trypsin Inhibitor V, subunit A"/>
    <property type="match status" value="1"/>
</dbReference>
<evidence type="ECO:0000313" key="3">
    <source>
        <dbReference type="EMBL" id="NKC33054.1"/>
    </source>
</evidence>
<sequence length="108" mass="10895">MRITLLACLLLAAGCANDPQPAPPSADRALPPPALSEGPAGARCADHAAALPALIGRPEAAVRAALAAMPGIRSIRLLAPDQPATRDFRADRVGGVVREGVVESLACG</sequence>
<keyword evidence="4" id="KW-1185">Reference proteome</keyword>
<reference evidence="3 4" key="1">
    <citation type="submission" date="2020-03" db="EMBL/GenBank/DDBJ databases">
        <title>Roseomonas selenitidurans sp. nov. isolated from urban soil.</title>
        <authorList>
            <person name="Liu H."/>
        </authorList>
    </citation>
    <scope>NUCLEOTIDE SEQUENCE [LARGE SCALE GENOMIC DNA]</scope>
    <source>
        <strain evidence="3 4">BU-1</strain>
    </source>
</reference>
<feature type="signal peptide" evidence="2">
    <location>
        <begin position="1"/>
        <end position="18"/>
    </location>
</feature>
<organism evidence="3 4">
    <name type="scientific">Falsiroseomonas selenitidurans</name>
    <dbReference type="NCBI Taxonomy" id="2716335"/>
    <lineage>
        <taxon>Bacteria</taxon>
        <taxon>Pseudomonadati</taxon>
        <taxon>Pseudomonadota</taxon>
        <taxon>Alphaproteobacteria</taxon>
        <taxon>Acetobacterales</taxon>
        <taxon>Roseomonadaceae</taxon>
        <taxon>Falsiroseomonas</taxon>
    </lineage>
</organism>
<evidence type="ECO:0000313" key="4">
    <source>
        <dbReference type="Proteomes" id="UP000787635"/>
    </source>
</evidence>
<evidence type="ECO:0000256" key="2">
    <source>
        <dbReference type="SAM" id="SignalP"/>
    </source>
</evidence>
<name>A0ABX1E790_9PROT</name>